<comment type="catalytic activity">
    <reaction evidence="1">
        <text>S-ubiquitinyl-[E2 ubiquitin-conjugating enzyme]-L-cysteine + [acceptor protein]-L-lysine = [E2 ubiquitin-conjugating enzyme]-L-cysteine + N(6)-ubiquitinyl-[acceptor protein]-L-lysine.</text>
        <dbReference type="EC" id="2.3.2.26"/>
    </reaction>
</comment>
<feature type="active site" description="Glycyl thioester intermediate" evidence="6">
    <location>
        <position position="262"/>
    </location>
</feature>
<organism evidence="8 9">
    <name type="scientific">Phytophthora lilii</name>
    <dbReference type="NCBI Taxonomy" id="2077276"/>
    <lineage>
        <taxon>Eukaryota</taxon>
        <taxon>Sar</taxon>
        <taxon>Stramenopiles</taxon>
        <taxon>Oomycota</taxon>
        <taxon>Peronosporomycetes</taxon>
        <taxon>Peronosporales</taxon>
        <taxon>Peronosporaceae</taxon>
        <taxon>Phytophthora</taxon>
    </lineage>
</organism>
<dbReference type="GO" id="GO:0016567">
    <property type="term" value="P:protein ubiquitination"/>
    <property type="evidence" value="ECO:0007669"/>
    <property type="project" value="TreeGrafter"/>
</dbReference>
<dbReference type="Gene3D" id="3.30.2160.10">
    <property type="entry name" value="Hect, E3 ligase catalytic domain"/>
    <property type="match status" value="1"/>
</dbReference>
<dbReference type="SMART" id="SM00119">
    <property type="entry name" value="HECTc"/>
    <property type="match status" value="1"/>
</dbReference>
<evidence type="ECO:0000256" key="5">
    <source>
        <dbReference type="ARBA" id="ARBA00022786"/>
    </source>
</evidence>
<name>A0A9W6TCE3_9STRA</name>
<comment type="pathway">
    <text evidence="2">Protein modification; protein ubiquitination.</text>
</comment>
<feature type="domain" description="HECT" evidence="7">
    <location>
        <begin position="8"/>
        <end position="265"/>
    </location>
</feature>
<dbReference type="InterPro" id="IPR050409">
    <property type="entry name" value="E3_ubiq-protein_ligase"/>
</dbReference>
<keyword evidence="9" id="KW-1185">Reference proteome</keyword>
<dbReference type="Proteomes" id="UP001165083">
    <property type="component" value="Unassembled WGS sequence"/>
</dbReference>
<evidence type="ECO:0000256" key="4">
    <source>
        <dbReference type="ARBA" id="ARBA00022679"/>
    </source>
</evidence>
<gene>
    <name evidence="8" type="ORF">Plil01_000119200</name>
</gene>
<dbReference type="EMBL" id="BSXW01000037">
    <property type="protein sequence ID" value="GMF10377.1"/>
    <property type="molecule type" value="Genomic_DNA"/>
</dbReference>
<dbReference type="InterPro" id="IPR000569">
    <property type="entry name" value="HECT_dom"/>
</dbReference>
<accession>A0A9W6TCE3</accession>
<proteinExistence type="predicted"/>
<dbReference type="InterPro" id="IPR035983">
    <property type="entry name" value="Hect_E3_ubiquitin_ligase"/>
</dbReference>
<keyword evidence="5 6" id="KW-0833">Ubl conjugation pathway</keyword>
<keyword evidence="4" id="KW-0808">Transferase</keyword>
<dbReference type="Gene3D" id="3.30.2410.10">
    <property type="entry name" value="Hect, E3 ligase catalytic domain"/>
    <property type="match status" value="1"/>
</dbReference>
<dbReference type="PANTHER" id="PTHR11254:SF440">
    <property type="entry name" value="E3 UBIQUITIN-PROTEIN LIGASE NEDD-4"/>
    <property type="match status" value="1"/>
</dbReference>
<dbReference type="GO" id="GO:0005737">
    <property type="term" value="C:cytoplasm"/>
    <property type="evidence" value="ECO:0007669"/>
    <property type="project" value="TreeGrafter"/>
</dbReference>
<evidence type="ECO:0000256" key="1">
    <source>
        <dbReference type="ARBA" id="ARBA00000885"/>
    </source>
</evidence>
<evidence type="ECO:0000256" key="2">
    <source>
        <dbReference type="ARBA" id="ARBA00004906"/>
    </source>
</evidence>
<protein>
    <recommendedName>
        <fullName evidence="3">HECT-type E3 ubiquitin transferase</fullName>
        <ecNumber evidence="3">2.3.2.26</ecNumber>
    </recommendedName>
</protein>
<sequence>MSFVKQMYVFFGKLLGKALLEGLLLNVRLSIPLLKHILGVPLKLSDLYLLDETVYSSMMWILENDNTNALGLNFTVEGAELIPSGADVTLHDGNKQLYVAKVAQYYLFDSVRAEISSIMEGLRSVISDTVLHVFDYKELDLLLSGLHQIDVNDWRQHTDVRFYEQSTHEFELVGWFWEILESFTQDQRGRLLQYVTGSSGVPVEGFKVRFSICSSLDWHLSLTVFLWFQGLTGMDGEIQLFTIQLGKDVSTVYTILPHASTCLNR</sequence>
<dbReference type="EC" id="2.3.2.26" evidence="3"/>
<dbReference type="Gene3D" id="3.90.1750.10">
    <property type="entry name" value="Hect, E3 ligase catalytic domains"/>
    <property type="match status" value="1"/>
</dbReference>
<evidence type="ECO:0000313" key="9">
    <source>
        <dbReference type="Proteomes" id="UP001165083"/>
    </source>
</evidence>
<evidence type="ECO:0000256" key="6">
    <source>
        <dbReference type="PROSITE-ProRule" id="PRU00104"/>
    </source>
</evidence>
<evidence type="ECO:0000259" key="7">
    <source>
        <dbReference type="PROSITE" id="PS50237"/>
    </source>
</evidence>
<dbReference type="PANTHER" id="PTHR11254">
    <property type="entry name" value="HECT DOMAIN UBIQUITIN-PROTEIN LIGASE"/>
    <property type="match status" value="1"/>
</dbReference>
<dbReference type="SUPFAM" id="SSF56204">
    <property type="entry name" value="Hect, E3 ligase catalytic domain"/>
    <property type="match status" value="1"/>
</dbReference>
<comment type="caution">
    <text evidence="8">The sequence shown here is derived from an EMBL/GenBank/DDBJ whole genome shotgun (WGS) entry which is preliminary data.</text>
</comment>
<dbReference type="OrthoDB" id="8068875at2759"/>
<dbReference type="GO" id="GO:0061630">
    <property type="term" value="F:ubiquitin protein ligase activity"/>
    <property type="evidence" value="ECO:0007669"/>
    <property type="project" value="UniProtKB-EC"/>
</dbReference>
<evidence type="ECO:0000256" key="3">
    <source>
        <dbReference type="ARBA" id="ARBA00012485"/>
    </source>
</evidence>
<dbReference type="GO" id="GO:0006511">
    <property type="term" value="P:ubiquitin-dependent protein catabolic process"/>
    <property type="evidence" value="ECO:0007669"/>
    <property type="project" value="TreeGrafter"/>
</dbReference>
<dbReference type="AlphaFoldDB" id="A0A9W6TCE3"/>
<reference evidence="8" key="1">
    <citation type="submission" date="2023-04" db="EMBL/GenBank/DDBJ databases">
        <title>Phytophthora lilii NBRC 32176.</title>
        <authorList>
            <person name="Ichikawa N."/>
            <person name="Sato H."/>
            <person name="Tonouchi N."/>
        </authorList>
    </citation>
    <scope>NUCLEOTIDE SEQUENCE</scope>
    <source>
        <strain evidence="8">NBRC 32176</strain>
    </source>
</reference>
<evidence type="ECO:0000313" key="8">
    <source>
        <dbReference type="EMBL" id="GMF10377.1"/>
    </source>
</evidence>
<dbReference type="Pfam" id="PF00632">
    <property type="entry name" value="HECT"/>
    <property type="match status" value="1"/>
</dbReference>
<dbReference type="PROSITE" id="PS50237">
    <property type="entry name" value="HECT"/>
    <property type="match status" value="1"/>
</dbReference>